<dbReference type="InterPro" id="IPR050838">
    <property type="entry name" value="Ketopantoate_reductase"/>
</dbReference>
<dbReference type="Pfam" id="PF08546">
    <property type="entry name" value="ApbA_C"/>
    <property type="match status" value="1"/>
</dbReference>
<comment type="pathway">
    <text evidence="1">Cofactor biosynthesis; (R)-pantothenate biosynthesis; (R)-pantoate from 3-methyl-2-oxobutanoate: step 2/2.</text>
</comment>
<dbReference type="GO" id="GO:0008677">
    <property type="term" value="F:2-dehydropantoate 2-reductase activity"/>
    <property type="evidence" value="ECO:0007669"/>
    <property type="project" value="UniProtKB-EC"/>
</dbReference>
<dbReference type="EC" id="1.1.1.169" evidence="3"/>
<comment type="catalytic activity">
    <reaction evidence="9">
        <text>(R)-pantoate + NADP(+) = 2-dehydropantoate + NADPH + H(+)</text>
        <dbReference type="Rhea" id="RHEA:16233"/>
        <dbReference type="ChEBI" id="CHEBI:11561"/>
        <dbReference type="ChEBI" id="CHEBI:15378"/>
        <dbReference type="ChEBI" id="CHEBI:15980"/>
        <dbReference type="ChEBI" id="CHEBI:57783"/>
        <dbReference type="ChEBI" id="CHEBI:58349"/>
        <dbReference type="EC" id="1.1.1.169"/>
    </reaction>
</comment>
<feature type="domain" description="Ketopantoate reductase N-terminal" evidence="10">
    <location>
        <begin position="5"/>
        <end position="161"/>
    </location>
</feature>
<dbReference type="EMBL" id="JAUCBP010000007">
    <property type="protein sequence ID" value="MDM7861087.1"/>
    <property type="molecule type" value="Genomic_DNA"/>
</dbReference>
<proteinExistence type="inferred from homology"/>
<dbReference type="RefSeq" id="WP_289365434.1">
    <property type="nucleotide sequence ID" value="NZ_JAUCBP010000007.1"/>
</dbReference>
<evidence type="ECO:0000256" key="9">
    <source>
        <dbReference type="ARBA" id="ARBA00048793"/>
    </source>
</evidence>
<comment type="caution">
    <text evidence="12">The sequence shown here is derived from an EMBL/GenBank/DDBJ whole genome shotgun (WGS) entry which is preliminary data.</text>
</comment>
<evidence type="ECO:0000313" key="13">
    <source>
        <dbReference type="Proteomes" id="UP001234343"/>
    </source>
</evidence>
<name>A0ABT7SY16_9ALTE</name>
<reference evidence="12 13" key="1">
    <citation type="submission" date="2023-06" db="EMBL/GenBank/DDBJ databases">
        <title>Alteromonas sp. ASW11-36 isolated from intertidal sand.</title>
        <authorList>
            <person name="Li Y."/>
        </authorList>
    </citation>
    <scope>NUCLEOTIDE SEQUENCE [LARGE SCALE GENOMIC DNA]</scope>
    <source>
        <strain evidence="12 13">ASW11-36</strain>
    </source>
</reference>
<dbReference type="Proteomes" id="UP001234343">
    <property type="component" value="Unassembled WGS sequence"/>
</dbReference>
<dbReference type="PANTHER" id="PTHR43765:SF2">
    <property type="entry name" value="2-DEHYDROPANTOATE 2-REDUCTASE"/>
    <property type="match status" value="1"/>
</dbReference>
<evidence type="ECO:0000256" key="1">
    <source>
        <dbReference type="ARBA" id="ARBA00004994"/>
    </source>
</evidence>
<evidence type="ECO:0000256" key="4">
    <source>
        <dbReference type="ARBA" id="ARBA00019465"/>
    </source>
</evidence>
<dbReference type="NCBIfam" id="TIGR00745">
    <property type="entry name" value="apbA_panE"/>
    <property type="match status" value="1"/>
</dbReference>
<evidence type="ECO:0000256" key="3">
    <source>
        <dbReference type="ARBA" id="ARBA00013014"/>
    </source>
</evidence>
<keyword evidence="13" id="KW-1185">Reference proteome</keyword>
<dbReference type="Gene3D" id="3.40.50.720">
    <property type="entry name" value="NAD(P)-binding Rossmann-like Domain"/>
    <property type="match status" value="1"/>
</dbReference>
<dbReference type="PANTHER" id="PTHR43765">
    <property type="entry name" value="2-DEHYDROPANTOATE 2-REDUCTASE-RELATED"/>
    <property type="match status" value="1"/>
</dbReference>
<dbReference type="InterPro" id="IPR003710">
    <property type="entry name" value="ApbA"/>
</dbReference>
<evidence type="ECO:0000256" key="8">
    <source>
        <dbReference type="ARBA" id="ARBA00032024"/>
    </source>
</evidence>
<comment type="similarity">
    <text evidence="2">Belongs to the ketopantoate reductase family.</text>
</comment>
<protein>
    <recommendedName>
        <fullName evidence="4">2-dehydropantoate 2-reductase</fullName>
        <ecNumber evidence="3">1.1.1.169</ecNumber>
    </recommendedName>
    <alternativeName>
        <fullName evidence="8">Ketopantoate reductase</fullName>
    </alternativeName>
</protein>
<evidence type="ECO:0000256" key="2">
    <source>
        <dbReference type="ARBA" id="ARBA00007870"/>
    </source>
</evidence>
<gene>
    <name evidence="12" type="ORF">QTP81_10810</name>
</gene>
<evidence type="ECO:0000259" key="11">
    <source>
        <dbReference type="Pfam" id="PF08546"/>
    </source>
</evidence>
<dbReference type="Gene3D" id="1.10.1040.10">
    <property type="entry name" value="N-(1-d-carboxylethyl)-l-norvaline Dehydrogenase, domain 2"/>
    <property type="match status" value="1"/>
</dbReference>
<accession>A0ABT7SY16</accession>
<dbReference type="InterPro" id="IPR013752">
    <property type="entry name" value="KPA_reductase"/>
</dbReference>
<organism evidence="12 13">
    <name type="scientific">Alteromonas arenosi</name>
    <dbReference type="NCBI Taxonomy" id="3055817"/>
    <lineage>
        <taxon>Bacteria</taxon>
        <taxon>Pseudomonadati</taxon>
        <taxon>Pseudomonadota</taxon>
        <taxon>Gammaproteobacteria</taxon>
        <taxon>Alteromonadales</taxon>
        <taxon>Alteromonadaceae</taxon>
        <taxon>Alteromonas/Salinimonas group</taxon>
        <taxon>Alteromonas</taxon>
    </lineage>
</organism>
<dbReference type="InterPro" id="IPR013328">
    <property type="entry name" value="6PGD_dom2"/>
</dbReference>
<keyword evidence="7 12" id="KW-0560">Oxidoreductase</keyword>
<dbReference type="SUPFAM" id="SSF48179">
    <property type="entry name" value="6-phosphogluconate dehydrogenase C-terminal domain-like"/>
    <property type="match status" value="1"/>
</dbReference>
<evidence type="ECO:0000313" key="12">
    <source>
        <dbReference type="EMBL" id="MDM7861087.1"/>
    </source>
</evidence>
<evidence type="ECO:0000256" key="6">
    <source>
        <dbReference type="ARBA" id="ARBA00022857"/>
    </source>
</evidence>
<evidence type="ECO:0000256" key="5">
    <source>
        <dbReference type="ARBA" id="ARBA00022655"/>
    </source>
</evidence>
<dbReference type="InterPro" id="IPR013332">
    <property type="entry name" value="KPR_N"/>
</dbReference>
<evidence type="ECO:0000256" key="7">
    <source>
        <dbReference type="ARBA" id="ARBA00023002"/>
    </source>
</evidence>
<dbReference type="Pfam" id="PF02558">
    <property type="entry name" value="ApbA"/>
    <property type="match status" value="1"/>
</dbReference>
<keyword evidence="6" id="KW-0521">NADP</keyword>
<sequence>MNKHLIFGTGLIGSYLGTVMNQIAQSSDNIGMAKVVWYARPSWAEKLTNGVRITDFNQNEIANAKPSVITQLAGLTDEEPIDYVWLTVKCTAVENASKDLCKIVRPHTVIICCQNGLDSHMTVKRAFPNNLVLRVMVPFNVVEQGNGHFHRGSEGTLTIETSAHDRVFRRLLTEPSINNGSDTSILPLAFTEEMTALQWAKLQLNLGNSVNALANIPVKAMLEDRGYRLIIAAMMSELLTVTRQAGIVLPNVAAVGPRVIPWVLRLPNVLFKRVANQMLQIDPHVKTSMWWDLELGRTTEIDFLNQKVVEYGQQLGVACPVNQAIVSTVKAVEQHPENRPTYSADELTNLIKSFRPDVKGNV</sequence>
<dbReference type="InterPro" id="IPR008927">
    <property type="entry name" value="6-PGluconate_DH-like_C_sf"/>
</dbReference>
<feature type="domain" description="Ketopantoate reductase C-terminal" evidence="11">
    <location>
        <begin position="195"/>
        <end position="333"/>
    </location>
</feature>
<keyword evidence="5" id="KW-0566">Pantothenate biosynthesis</keyword>
<evidence type="ECO:0000259" key="10">
    <source>
        <dbReference type="Pfam" id="PF02558"/>
    </source>
</evidence>